<organism evidence="2 3">
    <name type="scientific">Ectopseudomonas mendocina</name>
    <name type="common">Pseudomonas mendocina</name>
    <dbReference type="NCBI Taxonomy" id="300"/>
    <lineage>
        <taxon>Bacteria</taxon>
        <taxon>Pseudomonadati</taxon>
        <taxon>Pseudomonadota</taxon>
        <taxon>Gammaproteobacteria</taxon>
        <taxon>Pseudomonadales</taxon>
        <taxon>Pseudomonadaceae</taxon>
        <taxon>Ectopseudomonas</taxon>
    </lineage>
</organism>
<reference evidence="2 3" key="1">
    <citation type="submission" date="2019-01" db="EMBL/GenBank/DDBJ databases">
        <title>Whole genome shotgun sequencing of Pseudomonas spp. isolated by its ability to degrade furfural.</title>
        <authorList>
            <person name="Donoso R."/>
            <person name="Farkas C."/>
            <person name="Villegas P."/>
            <person name="Gonzales-Toro F."/>
            <person name="Guajardo-Parra M."/>
            <person name="Araya-Nail M."/>
            <person name="Morgante V."/>
            <person name="Perez-Pantoja D."/>
        </authorList>
    </citation>
    <scope>NUCLEOTIDE SEQUENCE [LARGE SCALE GENOMIC DNA]</scope>
    <source>
        <strain evidence="2 3">VN231</strain>
    </source>
</reference>
<evidence type="ECO:0000256" key="1">
    <source>
        <dbReference type="SAM" id="MobiDB-lite"/>
    </source>
</evidence>
<evidence type="ECO:0000313" key="2">
    <source>
        <dbReference type="EMBL" id="TRO19389.1"/>
    </source>
</evidence>
<name>A0ABD7S0N2_ECTME</name>
<comment type="caution">
    <text evidence="2">The sequence shown here is derived from an EMBL/GenBank/DDBJ whole genome shotgun (WGS) entry which is preliminary data.</text>
</comment>
<dbReference type="Proteomes" id="UP000317327">
    <property type="component" value="Unassembled WGS sequence"/>
</dbReference>
<sequence length="485" mass="53849">MNVPPWGWPWHGRVDRSNVLHLPGGKTMPYFPPDRANHTYRVKVPGVAAIARSPEELAADIALGREWRNEAIMHAHMLYGRELGGWIYCAPDDTRWVIRLSGSAVSFGVLGGAPASQALTVSWPTDDIEVGDELNLGGTPYLVQRWPLPVDVAPDGARAIFMLYANDPSFNVGLRPLPLGFQLVTVGGESGAISVSITTLRTLEQTLGTALFEDLREREARTNRQTWPPHPGTVNDLAPDRALPDPPGTEYATGDWQTGFNYEKSVGTMASHVLGRILALWFDPLGAIIECTMDYRIDIDVNFPEFESTPTSNPDKNRWARITSRLQRIEHELKVDGVTVYTFWQDVSHTQDMFDVPTEIFVRYRDVYQWLMDDGRSHYAEQITDAPMPEDALTPPNDGERLYAGNQWRLLSNNIAVLLRGYFVEESPPQVQYAGCATPQGVVPLSGIEDGTINVNQPAGPLEFACFNPFTGEISDPVGDTVTFV</sequence>
<accession>A0ABD7S0N2</accession>
<dbReference type="RefSeq" id="WP_143500932.1">
    <property type="nucleotide sequence ID" value="NZ_SCFV01000003.1"/>
</dbReference>
<gene>
    <name evidence="2" type="ORF">EQ836_07640</name>
</gene>
<dbReference type="AlphaFoldDB" id="A0ABD7S0N2"/>
<feature type="region of interest" description="Disordered" evidence="1">
    <location>
        <begin position="220"/>
        <end position="239"/>
    </location>
</feature>
<protein>
    <submittedName>
        <fullName evidence="2">Uncharacterized protein</fullName>
    </submittedName>
</protein>
<proteinExistence type="predicted"/>
<evidence type="ECO:0000313" key="3">
    <source>
        <dbReference type="Proteomes" id="UP000317327"/>
    </source>
</evidence>
<dbReference type="EMBL" id="SCFV01000003">
    <property type="protein sequence ID" value="TRO19389.1"/>
    <property type="molecule type" value="Genomic_DNA"/>
</dbReference>